<dbReference type="InterPro" id="IPR002068">
    <property type="entry name" value="A-crystallin/Hsp20_dom"/>
</dbReference>
<dbReference type="PROSITE" id="PS01031">
    <property type="entry name" value="SHSP"/>
    <property type="match status" value="1"/>
</dbReference>
<keyword evidence="4" id="KW-0346">Stress response</keyword>
<dbReference type="Gene3D" id="2.60.40.790">
    <property type="match status" value="1"/>
</dbReference>
<dbReference type="InterPro" id="IPR031107">
    <property type="entry name" value="Small_HSP"/>
</dbReference>
<dbReference type="EMBL" id="BSST01000001">
    <property type="protein sequence ID" value="GLX79428.1"/>
    <property type="molecule type" value="Genomic_DNA"/>
</dbReference>
<name>A0ABQ6GU13_9GAMM</name>
<evidence type="ECO:0000259" key="3">
    <source>
        <dbReference type="PROSITE" id="PS01031"/>
    </source>
</evidence>
<dbReference type="InterPro" id="IPR008978">
    <property type="entry name" value="HSP20-like_chaperone"/>
</dbReference>
<evidence type="ECO:0000313" key="5">
    <source>
        <dbReference type="Proteomes" id="UP001157186"/>
    </source>
</evidence>
<comment type="caution">
    <text evidence="4">The sequence shown here is derived from an EMBL/GenBank/DDBJ whole genome shotgun (WGS) entry which is preliminary data.</text>
</comment>
<protein>
    <submittedName>
        <fullName evidence="4">18 kDa heat shock protein</fullName>
    </submittedName>
</protein>
<dbReference type="Proteomes" id="UP001157186">
    <property type="component" value="Unassembled WGS sequence"/>
</dbReference>
<dbReference type="CDD" id="cd06471">
    <property type="entry name" value="ACD_LpsHSP_like"/>
    <property type="match status" value="1"/>
</dbReference>
<evidence type="ECO:0000256" key="2">
    <source>
        <dbReference type="RuleBase" id="RU003616"/>
    </source>
</evidence>
<accession>A0ABQ6GU13</accession>
<dbReference type="SUPFAM" id="SSF49764">
    <property type="entry name" value="HSP20-like chaperones"/>
    <property type="match status" value="1"/>
</dbReference>
<keyword evidence="5" id="KW-1185">Reference proteome</keyword>
<dbReference type="PANTHER" id="PTHR11527">
    <property type="entry name" value="HEAT-SHOCK PROTEIN 20 FAMILY MEMBER"/>
    <property type="match status" value="1"/>
</dbReference>
<proteinExistence type="inferred from homology"/>
<organism evidence="4 5">
    <name type="scientific">Thalassotalea insulae</name>
    <dbReference type="NCBI Taxonomy" id="2056778"/>
    <lineage>
        <taxon>Bacteria</taxon>
        <taxon>Pseudomonadati</taxon>
        <taxon>Pseudomonadota</taxon>
        <taxon>Gammaproteobacteria</taxon>
        <taxon>Alteromonadales</taxon>
        <taxon>Colwelliaceae</taxon>
        <taxon>Thalassotalea</taxon>
    </lineage>
</organism>
<comment type="similarity">
    <text evidence="1 2">Belongs to the small heat shock protein (HSP20) family.</text>
</comment>
<feature type="domain" description="SHSP" evidence="3">
    <location>
        <begin position="27"/>
        <end position="139"/>
    </location>
</feature>
<sequence length="139" mass="16192">MSLLPREQWFDMDNFFDNFLSNKHKSDEKSFFAPRVDITDKEDHYEILAELPGVKKDDVSVQLHDGVLTIEAKTNEETKSEKDKVIRRERRTGFFSRSFTVGNNVSAQDIDAKFEDGLLKLSAPKVVEQEQEKRRIKIN</sequence>
<dbReference type="Pfam" id="PF00011">
    <property type="entry name" value="HSP20"/>
    <property type="match status" value="1"/>
</dbReference>
<evidence type="ECO:0000256" key="1">
    <source>
        <dbReference type="PROSITE-ProRule" id="PRU00285"/>
    </source>
</evidence>
<gene>
    <name evidence="4" type="primary">hsp18</name>
    <name evidence="4" type="ORF">tinsulaeT_27680</name>
</gene>
<reference evidence="4 5" key="1">
    <citation type="submission" date="2023-03" db="EMBL/GenBank/DDBJ databases">
        <title>Draft genome sequence of Thalassotalea insulae KCTC 62186T.</title>
        <authorList>
            <person name="Sawabe T."/>
        </authorList>
    </citation>
    <scope>NUCLEOTIDE SEQUENCE [LARGE SCALE GENOMIC DNA]</scope>
    <source>
        <strain evidence="4 5">KCTC 62186</strain>
    </source>
</reference>
<evidence type="ECO:0000313" key="4">
    <source>
        <dbReference type="EMBL" id="GLX79428.1"/>
    </source>
</evidence>